<evidence type="ECO:0000313" key="2">
    <source>
        <dbReference type="Proteomes" id="UP001301442"/>
    </source>
</evidence>
<proteinExistence type="predicted"/>
<keyword evidence="2" id="KW-1185">Reference proteome</keyword>
<gene>
    <name evidence="1" type="ORF">RI844_07295</name>
</gene>
<accession>A0ABZ0GTJ3</accession>
<name>A0ABZ0GTJ3_9GAMM</name>
<dbReference type="RefSeq" id="WP_348397785.1">
    <property type="nucleotide sequence ID" value="NZ_CP136600.1"/>
</dbReference>
<reference evidence="1 2" key="1">
    <citation type="submission" date="2023-09" db="EMBL/GenBank/DDBJ databases">
        <authorList>
            <person name="Qi X."/>
        </authorList>
    </citation>
    <scope>NUCLEOTIDE SEQUENCE [LARGE SCALE GENOMIC DNA]</scope>
    <source>
        <strain evidence="1 2">S1-1</strain>
    </source>
</reference>
<dbReference type="EMBL" id="CP136600">
    <property type="protein sequence ID" value="WOH39019.1"/>
    <property type="molecule type" value="Genomic_DNA"/>
</dbReference>
<organism evidence="1 2">
    <name type="scientific">Thalassotalea fonticola</name>
    <dbReference type="NCBI Taxonomy" id="3065649"/>
    <lineage>
        <taxon>Bacteria</taxon>
        <taxon>Pseudomonadati</taxon>
        <taxon>Pseudomonadota</taxon>
        <taxon>Gammaproteobacteria</taxon>
        <taxon>Alteromonadales</taxon>
        <taxon>Colwelliaceae</taxon>
        <taxon>Thalassotalea</taxon>
    </lineage>
</organism>
<dbReference type="Proteomes" id="UP001301442">
    <property type="component" value="Chromosome"/>
</dbReference>
<protein>
    <submittedName>
        <fullName evidence="1">Uncharacterized protein</fullName>
    </submittedName>
</protein>
<sequence>MDYRLGSGILLRSTFSIRGVVRGNDGKKESYPDTSYPTCLGIHNVSKKA</sequence>
<evidence type="ECO:0000313" key="1">
    <source>
        <dbReference type="EMBL" id="WOH39019.1"/>
    </source>
</evidence>